<protein>
    <submittedName>
        <fullName evidence="1">Uncharacterized protein</fullName>
    </submittedName>
</protein>
<evidence type="ECO:0000313" key="1">
    <source>
        <dbReference type="EMBL" id="MPN15589.1"/>
    </source>
</evidence>
<reference evidence="1" key="1">
    <citation type="submission" date="2019-08" db="EMBL/GenBank/DDBJ databases">
        <authorList>
            <person name="Kucharzyk K."/>
            <person name="Murdoch R.W."/>
            <person name="Higgins S."/>
            <person name="Loffler F."/>
        </authorList>
    </citation>
    <scope>NUCLEOTIDE SEQUENCE</scope>
</reference>
<comment type="caution">
    <text evidence="1">The sequence shown here is derived from an EMBL/GenBank/DDBJ whole genome shotgun (WGS) entry which is preliminary data.</text>
</comment>
<sequence length="80" mass="8488">MDISVLRRNGGTIQDAAARAVCGQRIGDVGRQVPQPGTVIGHWEEIVIVVGIHAHRQGELLEVAAATDALGPLLCLGQRR</sequence>
<gene>
    <name evidence="1" type="ORF">SDC9_162923</name>
</gene>
<dbReference type="AlphaFoldDB" id="A0A645FQD8"/>
<name>A0A645FQD8_9ZZZZ</name>
<dbReference type="EMBL" id="VSSQ01062404">
    <property type="protein sequence ID" value="MPN15589.1"/>
    <property type="molecule type" value="Genomic_DNA"/>
</dbReference>
<accession>A0A645FQD8</accession>
<proteinExistence type="predicted"/>
<organism evidence="1">
    <name type="scientific">bioreactor metagenome</name>
    <dbReference type="NCBI Taxonomy" id="1076179"/>
    <lineage>
        <taxon>unclassified sequences</taxon>
        <taxon>metagenomes</taxon>
        <taxon>ecological metagenomes</taxon>
    </lineage>
</organism>